<dbReference type="EMBL" id="JABSNO010000007">
    <property type="protein sequence ID" value="NRS92230.1"/>
    <property type="molecule type" value="Genomic_DNA"/>
</dbReference>
<protein>
    <submittedName>
        <fullName evidence="1">Uncharacterized protein</fullName>
    </submittedName>
</protein>
<keyword evidence="2" id="KW-1185">Reference proteome</keyword>
<evidence type="ECO:0000313" key="1">
    <source>
        <dbReference type="EMBL" id="NRS92230.1"/>
    </source>
</evidence>
<dbReference type="PROSITE" id="PS51257">
    <property type="entry name" value="PROKAR_LIPOPROTEIN"/>
    <property type="match status" value="1"/>
</dbReference>
<dbReference type="RefSeq" id="WP_173778841.1">
    <property type="nucleotide sequence ID" value="NZ_JABSNO010000007.1"/>
</dbReference>
<comment type="caution">
    <text evidence="1">The sequence shown here is derived from an EMBL/GenBank/DDBJ whole genome shotgun (WGS) entry which is preliminary data.</text>
</comment>
<name>A0A8J8GA86_9FLAO</name>
<accession>A0A8J8GA86</accession>
<organism evidence="1 2">
    <name type="scientific">Frigoriflavimonas asaccharolytica</name>
    <dbReference type="NCBI Taxonomy" id="2735899"/>
    <lineage>
        <taxon>Bacteria</taxon>
        <taxon>Pseudomonadati</taxon>
        <taxon>Bacteroidota</taxon>
        <taxon>Flavobacteriia</taxon>
        <taxon>Flavobacteriales</taxon>
        <taxon>Weeksellaceae</taxon>
        <taxon>Frigoriflavimonas</taxon>
    </lineage>
</organism>
<proteinExistence type="predicted"/>
<dbReference type="AlphaFoldDB" id="A0A8J8GA86"/>
<gene>
    <name evidence="1" type="ORF">HNQ03_001298</name>
</gene>
<evidence type="ECO:0000313" key="2">
    <source>
        <dbReference type="Proteomes" id="UP000610746"/>
    </source>
</evidence>
<sequence length="169" mass="19125">MKKFLNIFSTIILCFVSVISCRTDDSVIREIDQTLNIFVDSAGIDMLNSNVDFGYQTLTFNDINGDTDSSPVTINLLKTADTINYLQYVAGAKRVLIDSSNLDRKLYQSKIALKFSKPTPNLGTFVVDDTMIINYSFSPERFQIDNVIYNNEQVFTKTTNGENTFKILK</sequence>
<reference evidence="1" key="1">
    <citation type="submission" date="2020-05" db="EMBL/GenBank/DDBJ databases">
        <title>Genomic Encyclopedia of Type Strains, Phase IV (KMG-V): Genome sequencing to study the core and pangenomes of soil and plant-associated prokaryotes.</title>
        <authorList>
            <person name="Whitman W."/>
        </authorList>
    </citation>
    <scope>NUCLEOTIDE SEQUENCE</scope>
    <source>
        <strain evidence="1">16F</strain>
    </source>
</reference>
<dbReference type="Proteomes" id="UP000610746">
    <property type="component" value="Unassembled WGS sequence"/>
</dbReference>